<comment type="caution">
    <text evidence="2">The sequence shown here is derived from an EMBL/GenBank/DDBJ whole genome shotgun (WGS) entry which is preliminary data.</text>
</comment>
<dbReference type="EMBL" id="PJND01000007">
    <property type="protein sequence ID" value="PKW29232.1"/>
    <property type="molecule type" value="Genomic_DNA"/>
</dbReference>
<evidence type="ECO:0000313" key="1">
    <source>
        <dbReference type="EMBL" id="PKW29232.1"/>
    </source>
</evidence>
<dbReference type="Proteomes" id="UP000233767">
    <property type="component" value="Unassembled WGS sequence"/>
</dbReference>
<evidence type="ECO:0000313" key="2">
    <source>
        <dbReference type="EMBL" id="RLJ35267.1"/>
    </source>
</evidence>
<dbReference type="EMBL" id="RCCB01000010">
    <property type="protein sequence ID" value="RLJ35267.1"/>
    <property type="molecule type" value="Genomic_DNA"/>
</dbReference>
<dbReference type="RefSeq" id="WP_101471205.1">
    <property type="nucleotide sequence ID" value="NZ_PJND01000007.1"/>
</dbReference>
<organism evidence="2 4">
    <name type="scientific">Flavobacterium lindanitolerans</name>
    <dbReference type="NCBI Taxonomy" id="428988"/>
    <lineage>
        <taxon>Bacteria</taxon>
        <taxon>Pseudomonadati</taxon>
        <taxon>Bacteroidota</taxon>
        <taxon>Flavobacteriia</taxon>
        <taxon>Flavobacteriales</taxon>
        <taxon>Flavobacteriaceae</taxon>
        <taxon>Flavobacterium</taxon>
    </lineage>
</organism>
<reference evidence="1 3" key="1">
    <citation type="submission" date="2017-12" db="EMBL/GenBank/DDBJ databases">
        <title>Genomic Encyclopedia of Type Strains, Phase III (KMG-III): the genomes of soil and plant-associated and newly described type strains.</title>
        <authorList>
            <person name="Whitman W."/>
        </authorList>
    </citation>
    <scope>NUCLEOTIDE SEQUENCE [LARGE SCALE GENOMIC DNA]</scope>
    <source>
        <strain evidence="1 3">IP-10</strain>
    </source>
</reference>
<dbReference type="AlphaFoldDB" id="A0A497UZD3"/>
<proteinExistence type="predicted"/>
<evidence type="ECO:0000313" key="3">
    <source>
        <dbReference type="Proteomes" id="UP000233767"/>
    </source>
</evidence>
<dbReference type="Proteomes" id="UP000275027">
    <property type="component" value="Unassembled WGS sequence"/>
</dbReference>
<name>A0A497UZD3_9FLAO</name>
<reference evidence="2 4" key="2">
    <citation type="submission" date="2018-10" db="EMBL/GenBank/DDBJ databases">
        <title>Genomic Encyclopedia of Archaeal and Bacterial Type Strains, Phase II (KMG-II): from individual species to whole genera.</title>
        <authorList>
            <person name="Goeker M."/>
        </authorList>
    </citation>
    <scope>NUCLEOTIDE SEQUENCE [LARGE SCALE GENOMIC DNA]</scope>
    <source>
        <strain evidence="2 4">DSM 21886</strain>
    </source>
</reference>
<protein>
    <submittedName>
        <fullName evidence="2">Uncharacterized protein</fullName>
    </submittedName>
</protein>
<gene>
    <name evidence="1" type="ORF">B0G92_0863</name>
    <name evidence="2" type="ORF">CLV50_0642</name>
</gene>
<sequence>MKYYEVNRSFEPKVIGVKHGVYQLEIDEKAIGHSPSYEEFKSFFSSKNSDFWKSQDKLYTLNPPTIYGKMLKNAKITDVMGYAPSFRFLDNVYSQKFIDIIKTFDIGVHQTFDFKMNDVPSKYFLLFIETISNEKIDFEKSSVITGHKALNNVKHHSISDSKEYVQFLNSNPLATFEKIAIDKEHFGKDIISVQAISNNFYSEKLVDFLLDCGITGLQVGYNNSVQLEFV</sequence>
<evidence type="ECO:0000313" key="4">
    <source>
        <dbReference type="Proteomes" id="UP000275027"/>
    </source>
</evidence>
<keyword evidence="3" id="KW-1185">Reference proteome</keyword>
<accession>A0A497UZD3</accession>